<keyword evidence="5" id="KW-0647">Proteasome</keyword>
<dbReference type="PANTHER" id="PTHR12970:SF1">
    <property type="entry name" value="PROTEASOME ASSEMBLY CHAPERONE 2"/>
    <property type="match status" value="1"/>
</dbReference>
<evidence type="ECO:0000313" key="6">
    <source>
        <dbReference type="Proteomes" id="UP000499080"/>
    </source>
</evidence>
<protein>
    <recommendedName>
        <fullName evidence="1 4">Proteasome assembly chaperone 2</fullName>
    </recommendedName>
</protein>
<organism evidence="5 6">
    <name type="scientific">Araneus ventricosus</name>
    <name type="common">Orbweaver spider</name>
    <name type="synonym">Epeira ventricosa</name>
    <dbReference type="NCBI Taxonomy" id="182803"/>
    <lineage>
        <taxon>Eukaryota</taxon>
        <taxon>Metazoa</taxon>
        <taxon>Ecdysozoa</taxon>
        <taxon>Arthropoda</taxon>
        <taxon>Chelicerata</taxon>
        <taxon>Arachnida</taxon>
        <taxon>Araneae</taxon>
        <taxon>Araneomorphae</taxon>
        <taxon>Entelegynae</taxon>
        <taxon>Araneoidea</taxon>
        <taxon>Araneidae</taxon>
        <taxon>Araneus</taxon>
    </lineage>
</organism>
<dbReference type="GO" id="GO:0043248">
    <property type="term" value="P:proteasome assembly"/>
    <property type="evidence" value="ECO:0007669"/>
    <property type="project" value="TreeGrafter"/>
</dbReference>
<dbReference type="GO" id="GO:0005634">
    <property type="term" value="C:nucleus"/>
    <property type="evidence" value="ECO:0007669"/>
    <property type="project" value="TreeGrafter"/>
</dbReference>
<dbReference type="AlphaFoldDB" id="A0A4Y2G782"/>
<comment type="function">
    <text evidence="4">Chaperone protein which promotes assembly of the 20S proteasome as part of a heterodimer with PSMG1.</text>
</comment>
<gene>
    <name evidence="5" type="primary">psmg2</name>
    <name evidence="5" type="ORF">AVEN_98992_1</name>
</gene>
<dbReference type="GO" id="GO:0005829">
    <property type="term" value="C:cytosol"/>
    <property type="evidence" value="ECO:0007669"/>
    <property type="project" value="TreeGrafter"/>
</dbReference>
<dbReference type="InterPro" id="IPR019151">
    <property type="entry name" value="Proteasome_assmbl_chaperone_2"/>
</dbReference>
<comment type="similarity">
    <text evidence="3 4">Belongs to the PSMG2 family.</text>
</comment>
<keyword evidence="6" id="KW-1185">Reference proteome</keyword>
<dbReference type="Gene3D" id="3.40.50.10900">
    <property type="entry name" value="PAC-like subunit"/>
    <property type="match status" value="1"/>
</dbReference>
<dbReference type="PANTHER" id="PTHR12970">
    <property type="entry name" value="PROTEASOME ASSEMBLY CHAPERONE 2"/>
    <property type="match status" value="1"/>
</dbReference>
<name>A0A4Y2G782_ARAVE</name>
<evidence type="ECO:0000256" key="4">
    <source>
        <dbReference type="PIRNR" id="PIRNR010044"/>
    </source>
</evidence>
<dbReference type="PIRSF" id="PIRSF010044">
    <property type="entry name" value="UCP010044"/>
    <property type="match status" value="1"/>
</dbReference>
<evidence type="ECO:0000256" key="3">
    <source>
        <dbReference type="ARBA" id="ARBA00025745"/>
    </source>
</evidence>
<dbReference type="InterPro" id="IPR016562">
    <property type="entry name" value="Proteasome_assmbl_chp_2_euk"/>
</dbReference>
<evidence type="ECO:0000256" key="2">
    <source>
        <dbReference type="ARBA" id="ARBA00023186"/>
    </source>
</evidence>
<dbReference type="InterPro" id="IPR038389">
    <property type="entry name" value="PSMG2_sf"/>
</dbReference>
<reference evidence="5 6" key="1">
    <citation type="journal article" date="2019" name="Sci. Rep.">
        <title>Orb-weaving spider Araneus ventricosus genome elucidates the spidroin gene catalogue.</title>
        <authorList>
            <person name="Kono N."/>
            <person name="Nakamura H."/>
            <person name="Ohtoshi R."/>
            <person name="Moran D.A.P."/>
            <person name="Shinohara A."/>
            <person name="Yoshida Y."/>
            <person name="Fujiwara M."/>
            <person name="Mori M."/>
            <person name="Tomita M."/>
            <person name="Arakawa K."/>
        </authorList>
    </citation>
    <scope>NUCLEOTIDE SEQUENCE [LARGE SCALE GENOMIC DNA]</scope>
</reference>
<accession>A0A4Y2G782</accession>
<evidence type="ECO:0000313" key="5">
    <source>
        <dbReference type="EMBL" id="GBM48458.1"/>
    </source>
</evidence>
<evidence type="ECO:0000256" key="1">
    <source>
        <dbReference type="ARBA" id="ARBA00019186"/>
    </source>
</evidence>
<dbReference type="EMBL" id="BGPR01001216">
    <property type="protein sequence ID" value="GBM48458.1"/>
    <property type="molecule type" value="Genomic_DNA"/>
</dbReference>
<dbReference type="Pfam" id="PF09754">
    <property type="entry name" value="PAC2"/>
    <property type="match status" value="1"/>
</dbReference>
<comment type="caution">
    <text evidence="5">The sequence shown here is derived from an EMBL/GenBank/DDBJ whole genome shotgun (WGS) entry which is preliminary data.</text>
</comment>
<dbReference type="GO" id="GO:0000502">
    <property type="term" value="C:proteasome complex"/>
    <property type="evidence" value="ECO:0007669"/>
    <property type="project" value="UniProtKB-KW"/>
</dbReference>
<dbReference type="OrthoDB" id="10260712at2759"/>
<dbReference type="Proteomes" id="UP000499080">
    <property type="component" value="Unassembled WGS sequence"/>
</dbReference>
<sequence>MSFIIWNENNEICLENYTLILPSISVGNVGQLAIDLLLNNLSVKNVAHIHHPSILPLVGPDPFDPNCMKLTTSCQLYICDEKKIAIIQHRSPLILRKVPEYRTFLINFIKEHKFKRTVLLCSSFSQFFTIEDLQGVSAHYLSSSAFSDDEIFPQLSWKKFALPAKVDPSETSAIPGGGIAKSLLEDCEKESIPLVVLILVCSEGDNYPEAFQMVERLNDWLNLKQNGDPEKWKMPISWTLPYGSGAPNTLY</sequence>
<comment type="subunit">
    <text evidence="4">Forms a heterodimer with PSMG1.</text>
</comment>
<proteinExistence type="inferred from homology"/>
<keyword evidence="2 4" id="KW-0143">Chaperone</keyword>